<feature type="domain" description="Thiolase C-terminal" evidence="9">
    <location>
        <begin position="254"/>
        <end position="375"/>
    </location>
</feature>
<dbReference type="GO" id="GO:0006635">
    <property type="term" value="P:fatty acid beta-oxidation"/>
    <property type="evidence" value="ECO:0007669"/>
    <property type="project" value="TreeGrafter"/>
</dbReference>
<evidence type="ECO:0000256" key="4">
    <source>
        <dbReference type="ARBA" id="ARBA00023315"/>
    </source>
</evidence>
<evidence type="ECO:0000259" key="8">
    <source>
        <dbReference type="Pfam" id="PF00108"/>
    </source>
</evidence>
<dbReference type="RefSeq" id="WP_091851929.1">
    <property type="nucleotide sequence ID" value="NZ_FOHZ01000010.1"/>
</dbReference>
<dbReference type="InterPro" id="IPR020617">
    <property type="entry name" value="Thiolase_C"/>
</dbReference>
<evidence type="ECO:0000256" key="1">
    <source>
        <dbReference type="ARBA" id="ARBA00005189"/>
    </source>
</evidence>
<evidence type="ECO:0000256" key="5">
    <source>
        <dbReference type="ARBA" id="ARBA00048527"/>
    </source>
</evidence>
<dbReference type="GO" id="GO:0033812">
    <property type="term" value="F:3-oxoadipyl-CoA thiolase activity"/>
    <property type="evidence" value="ECO:0007669"/>
    <property type="project" value="UniProtKB-EC"/>
</dbReference>
<dbReference type="SUPFAM" id="SSF53901">
    <property type="entry name" value="Thiolase-like"/>
    <property type="match status" value="2"/>
</dbReference>
<sequence length="380" mass="39716">MTNIVIAGYARSPFHFARKGQLVNLRPDDMAAQVMGGLVSRLDLSPSLLEDVILGCAYPEGEQGNNLARIASFRAGFPETPGAATINRFCGSSMAAIHYAAGQLMLGAGNAFLCAGVESMTRVPMGGFSNCPNPELMEHYPQAYMPMGFTAEEVARRYGVSRLEQEQMAVDSHARAAAARDGGRLADEIVPLTTPDGEVREDGCIRPGTNLETLAGLPPAFEGSVTAATSSPLTDGSAAVLVCTRTFADQYHLPVLARIRAVAVAGCPPEIMGMGPVYATRKVLERSGLTIDDIDLMEINEAFASQAIACLQELNMPRDRVNLDGGALALGHPLGATGARITGKAASLLARTGGCYAIATQCVGGGQGVATLLERSSADA</sequence>
<dbReference type="Gene3D" id="3.40.47.10">
    <property type="match status" value="1"/>
</dbReference>
<reference evidence="11" key="1">
    <citation type="submission" date="2016-10" db="EMBL/GenBank/DDBJ databases">
        <authorList>
            <person name="Varghese N."/>
            <person name="Submissions S."/>
        </authorList>
    </citation>
    <scope>NUCLEOTIDE SEQUENCE [LARGE SCALE GENOMIC DNA]</scope>
    <source>
        <strain evidence="11">CGMCC 1.6489</strain>
    </source>
</reference>
<feature type="active site" description="Proton acceptor" evidence="6">
    <location>
        <position position="332"/>
    </location>
</feature>
<comment type="pathway">
    <text evidence="1">Lipid metabolism.</text>
</comment>
<protein>
    <submittedName>
        <fullName evidence="10">Thiolase, C-terminal domain</fullName>
    </submittedName>
</protein>
<dbReference type="OrthoDB" id="8951704at2"/>
<dbReference type="InterPro" id="IPR050215">
    <property type="entry name" value="Thiolase-like_sf_Thiolase"/>
</dbReference>
<dbReference type="EMBL" id="FOHZ01000010">
    <property type="protein sequence ID" value="SET45865.1"/>
    <property type="molecule type" value="Genomic_DNA"/>
</dbReference>
<name>A0A1I0EKG2_9GAMM</name>
<dbReference type="Pfam" id="PF00108">
    <property type="entry name" value="Thiolase_N"/>
    <property type="match status" value="1"/>
</dbReference>
<dbReference type="Pfam" id="PF02803">
    <property type="entry name" value="Thiolase_C"/>
    <property type="match status" value="1"/>
</dbReference>
<dbReference type="PANTHER" id="PTHR43853">
    <property type="entry name" value="3-KETOACYL-COA THIOLASE, PEROXISOMAL"/>
    <property type="match status" value="1"/>
</dbReference>
<dbReference type="PROSITE" id="PS00737">
    <property type="entry name" value="THIOLASE_2"/>
    <property type="match status" value="1"/>
</dbReference>
<accession>A0A1I0EKG2</accession>
<feature type="active site" description="Acyl-thioester intermediate" evidence="6">
    <location>
        <position position="90"/>
    </location>
</feature>
<dbReference type="InterPro" id="IPR002155">
    <property type="entry name" value="Thiolase"/>
</dbReference>
<evidence type="ECO:0000256" key="3">
    <source>
        <dbReference type="ARBA" id="ARBA00022679"/>
    </source>
</evidence>
<evidence type="ECO:0000313" key="11">
    <source>
        <dbReference type="Proteomes" id="UP000198762"/>
    </source>
</evidence>
<keyword evidence="3 7" id="KW-0808">Transferase</keyword>
<dbReference type="AlphaFoldDB" id="A0A1I0EKG2"/>
<dbReference type="FunFam" id="3.40.47.10:FF:000010">
    <property type="entry name" value="Acetyl-CoA acetyltransferase (Thiolase)"/>
    <property type="match status" value="1"/>
</dbReference>
<gene>
    <name evidence="10" type="ORF">SAMN04487962_11025</name>
</gene>
<dbReference type="InterPro" id="IPR020615">
    <property type="entry name" value="Thiolase_acyl_enz_int_AS"/>
</dbReference>
<dbReference type="GO" id="GO:0010124">
    <property type="term" value="P:phenylacetate catabolic process"/>
    <property type="evidence" value="ECO:0007669"/>
    <property type="project" value="TreeGrafter"/>
</dbReference>
<dbReference type="Proteomes" id="UP000198762">
    <property type="component" value="Unassembled WGS sequence"/>
</dbReference>
<evidence type="ECO:0000256" key="7">
    <source>
        <dbReference type="RuleBase" id="RU003557"/>
    </source>
</evidence>
<dbReference type="InterPro" id="IPR020616">
    <property type="entry name" value="Thiolase_N"/>
</dbReference>
<dbReference type="InterPro" id="IPR016039">
    <property type="entry name" value="Thiolase-like"/>
</dbReference>
<keyword evidence="11" id="KW-1185">Reference proteome</keyword>
<evidence type="ECO:0000256" key="6">
    <source>
        <dbReference type="PIRSR" id="PIRSR000429-1"/>
    </source>
</evidence>
<comment type="catalytic activity">
    <reaction evidence="5">
        <text>succinyl-CoA + acetyl-CoA = 3-oxoadipyl-CoA + CoA</text>
        <dbReference type="Rhea" id="RHEA:19481"/>
        <dbReference type="ChEBI" id="CHEBI:57287"/>
        <dbReference type="ChEBI" id="CHEBI:57288"/>
        <dbReference type="ChEBI" id="CHEBI:57292"/>
        <dbReference type="ChEBI" id="CHEBI:57348"/>
        <dbReference type="EC" id="2.3.1.174"/>
    </reaction>
</comment>
<comment type="similarity">
    <text evidence="2 7">Belongs to the thiolase-like superfamily. Thiolase family.</text>
</comment>
<dbReference type="NCBIfam" id="TIGR01930">
    <property type="entry name" value="AcCoA-C-Actrans"/>
    <property type="match status" value="1"/>
</dbReference>
<dbReference type="InterPro" id="IPR020613">
    <property type="entry name" value="Thiolase_CS"/>
</dbReference>
<dbReference type="PANTHER" id="PTHR43853:SF21">
    <property type="entry name" value="STEROID 3-KETOACYL-COA THIOLASE"/>
    <property type="match status" value="1"/>
</dbReference>
<dbReference type="PIRSF" id="PIRSF000429">
    <property type="entry name" value="Ac-CoA_Ac_transf"/>
    <property type="match status" value="1"/>
</dbReference>
<evidence type="ECO:0000259" key="9">
    <source>
        <dbReference type="Pfam" id="PF02803"/>
    </source>
</evidence>
<dbReference type="PROSITE" id="PS00098">
    <property type="entry name" value="THIOLASE_1"/>
    <property type="match status" value="1"/>
</dbReference>
<evidence type="ECO:0000313" key="10">
    <source>
        <dbReference type="EMBL" id="SET45865.1"/>
    </source>
</evidence>
<dbReference type="GO" id="GO:0005737">
    <property type="term" value="C:cytoplasm"/>
    <property type="evidence" value="ECO:0007669"/>
    <property type="project" value="UniProtKB-ARBA"/>
</dbReference>
<dbReference type="CDD" id="cd00751">
    <property type="entry name" value="thiolase"/>
    <property type="match status" value="1"/>
</dbReference>
<feature type="active site" description="Proton acceptor" evidence="6">
    <location>
        <position position="362"/>
    </location>
</feature>
<keyword evidence="4 7" id="KW-0012">Acyltransferase</keyword>
<evidence type="ECO:0000256" key="2">
    <source>
        <dbReference type="ARBA" id="ARBA00010982"/>
    </source>
</evidence>
<organism evidence="10 11">
    <name type="scientific">Marinobacter segnicrescens</name>
    <dbReference type="NCBI Taxonomy" id="430453"/>
    <lineage>
        <taxon>Bacteria</taxon>
        <taxon>Pseudomonadati</taxon>
        <taxon>Pseudomonadota</taxon>
        <taxon>Gammaproteobacteria</taxon>
        <taxon>Pseudomonadales</taxon>
        <taxon>Marinobacteraceae</taxon>
        <taxon>Marinobacter</taxon>
    </lineage>
</organism>
<feature type="domain" description="Thiolase N-terminal" evidence="8">
    <location>
        <begin position="4"/>
        <end position="245"/>
    </location>
</feature>
<proteinExistence type="inferred from homology"/>
<dbReference type="STRING" id="430453.SAMN04487962_11025"/>